<accession>A0A8V0Y836</accession>
<dbReference type="Proteomes" id="UP000000539">
    <property type="component" value="Chromosome Z"/>
</dbReference>
<dbReference type="FunCoup" id="A0A8V0Y836">
    <property type="interactions" value="5"/>
</dbReference>
<dbReference type="GO" id="GO:0035556">
    <property type="term" value="P:intracellular signal transduction"/>
    <property type="evidence" value="ECO:0000318"/>
    <property type="project" value="GO_Central"/>
</dbReference>
<dbReference type="InterPro" id="IPR032675">
    <property type="entry name" value="LRR_dom_sf"/>
</dbReference>
<keyword evidence="2" id="KW-0677">Repeat</keyword>
<dbReference type="SUPFAM" id="SSF52047">
    <property type="entry name" value="RNI-like"/>
    <property type="match status" value="1"/>
</dbReference>
<evidence type="ECO:0000256" key="1">
    <source>
        <dbReference type="ARBA" id="ARBA00022614"/>
    </source>
</evidence>
<organism evidence="3 4">
    <name type="scientific">Gallus gallus</name>
    <name type="common">Chicken</name>
    <dbReference type="NCBI Taxonomy" id="9031"/>
    <lineage>
        <taxon>Eukaryota</taxon>
        <taxon>Metazoa</taxon>
        <taxon>Chordata</taxon>
        <taxon>Craniata</taxon>
        <taxon>Vertebrata</taxon>
        <taxon>Euteleostomi</taxon>
        <taxon>Archelosauria</taxon>
        <taxon>Archosauria</taxon>
        <taxon>Dinosauria</taxon>
        <taxon>Saurischia</taxon>
        <taxon>Theropoda</taxon>
        <taxon>Coelurosauria</taxon>
        <taxon>Aves</taxon>
        <taxon>Neognathae</taxon>
        <taxon>Galloanserae</taxon>
        <taxon>Galliformes</taxon>
        <taxon>Phasianidae</taxon>
        <taxon>Phasianinae</taxon>
        <taxon>Gallus</taxon>
    </lineage>
</organism>
<dbReference type="InterPro" id="IPR003591">
    <property type="entry name" value="Leu-rich_rpt_typical-subtyp"/>
</dbReference>
<dbReference type="OrthoDB" id="660555at2759"/>
<evidence type="ECO:0000313" key="4">
    <source>
        <dbReference type="Proteomes" id="UP000000539"/>
    </source>
</evidence>
<evidence type="ECO:0000313" key="3">
    <source>
        <dbReference type="Ensembl" id="ENSGALP00010012150.1"/>
    </source>
</evidence>
<name>A0A8V0Y836_CHICK</name>
<dbReference type="InterPro" id="IPR050216">
    <property type="entry name" value="LRR_domain-containing"/>
</dbReference>
<dbReference type="AlphaFoldDB" id="A0A8V0Y836"/>
<reference evidence="3" key="1">
    <citation type="submission" date="2020-11" db="EMBL/GenBank/DDBJ databases">
        <title>Gallus gallus (Chicken) genome, bGalGal1, GRCg7b, maternal haplotype autosomes + Z &amp; W.</title>
        <authorList>
            <person name="Warren W."/>
            <person name="Formenti G."/>
            <person name="Fedrigo O."/>
            <person name="Haase B."/>
            <person name="Mountcastle J."/>
            <person name="Balacco J."/>
            <person name="Tracey A."/>
            <person name="Schneider V."/>
            <person name="Okimoto R."/>
            <person name="Cheng H."/>
            <person name="Hawken R."/>
            <person name="Howe K."/>
            <person name="Jarvis E.D."/>
        </authorList>
    </citation>
    <scope>NUCLEOTIDE SEQUENCE [LARGE SCALE GENOMIC DNA]</scope>
    <source>
        <strain evidence="3">Broiler</strain>
    </source>
</reference>
<reference evidence="3" key="3">
    <citation type="submission" date="2025-09" db="UniProtKB">
        <authorList>
            <consortium name="Ensembl"/>
        </authorList>
    </citation>
    <scope>IDENTIFICATION</scope>
    <source>
        <strain evidence="3">broiler</strain>
    </source>
</reference>
<proteinExistence type="predicted"/>
<dbReference type="Pfam" id="PF13855">
    <property type="entry name" value="LRR_8"/>
    <property type="match status" value="2"/>
</dbReference>
<dbReference type="SMART" id="SM00364">
    <property type="entry name" value="LRR_BAC"/>
    <property type="match status" value="3"/>
</dbReference>
<dbReference type="PROSITE" id="PS51450">
    <property type="entry name" value="LRR"/>
    <property type="match status" value="4"/>
</dbReference>
<gene>
    <name evidence="3" type="primary">LRRC2</name>
</gene>
<keyword evidence="1" id="KW-0433">Leucine-rich repeat</keyword>
<dbReference type="PANTHER" id="PTHR48051:SF16">
    <property type="entry name" value="LEUCINE-RICH REPEAT-CONTAINING PROTEIN 2"/>
    <property type="match status" value="1"/>
</dbReference>
<sequence length="411" mass="47894">MIMILPSMLSNCWQRLMKRRVILHPSDSIWIKEKLDVKSMGHQVIIFDFSLIRGLWEARVKKNKERQKKEKERLEKSSLEKIKQEWNFILECRKKGIPQSKYLKNGFVDIDEKILDMCEKAPQLQKRITLSDETNKETNKFIFQLSGEQWMEFPESLKDHTYLKEWHVSNTLIQTIPNYIALFQDLRVLELSKNQINHLPVEIGHLKNLKVLNVSFNNLKSVPPELGDCENLEKLDLSGNMEISELPFELSNLKQVTVVDVSANNFHSIPVCVLRMSNLQWLDISSNNLRDLPEDIDRLDQLQTLLLQKNKLTYLPRALVNMSKLSLLVVSGDDLVEIPTAVCESTTGLKFISLKDSPVETIVCEDTEEIIESEREREQFEKEFMKAYIEDLRERDSAPSYTTKVLFSLQL</sequence>
<keyword evidence="4" id="KW-1185">Reference proteome</keyword>
<dbReference type="GeneTree" id="ENSGT00940000154960"/>
<dbReference type="Gene3D" id="3.80.10.10">
    <property type="entry name" value="Ribonuclease Inhibitor"/>
    <property type="match status" value="2"/>
</dbReference>
<dbReference type="SMART" id="SM00369">
    <property type="entry name" value="LRR_TYP"/>
    <property type="match status" value="4"/>
</dbReference>
<evidence type="ECO:0000256" key="2">
    <source>
        <dbReference type="ARBA" id="ARBA00022737"/>
    </source>
</evidence>
<protein>
    <submittedName>
        <fullName evidence="3">Leucine rich repeat containing 2</fullName>
    </submittedName>
</protein>
<dbReference type="PANTHER" id="PTHR48051">
    <property type="match status" value="1"/>
</dbReference>
<dbReference type="Ensembl" id="ENSGALT00010021295.1">
    <property type="protein sequence ID" value="ENSGALP00010012150.1"/>
    <property type="gene ID" value="ENSGALG00010008960.1"/>
</dbReference>
<reference evidence="3" key="2">
    <citation type="submission" date="2025-08" db="UniProtKB">
        <authorList>
            <consortium name="Ensembl"/>
        </authorList>
    </citation>
    <scope>IDENTIFICATION</scope>
    <source>
        <strain evidence="3">broiler</strain>
    </source>
</reference>
<dbReference type="InterPro" id="IPR001611">
    <property type="entry name" value="Leu-rich_rpt"/>
</dbReference>